<evidence type="ECO:0000313" key="1">
    <source>
        <dbReference type="EMBL" id="MBB4867164.1"/>
    </source>
</evidence>
<sequence>MSHEIDFISLEEFDQLSAPTTDLRWRSALQILQAGDTCGAADVISTILDNYTFSRLEDGKEVQTIKIDDVVSDMLARRVLASVSNLAVMRRKITKRFMQMLLKAAEAGSAEAAFNAGTLLDQQEQTLHCTQSQARLFSLAIEFADDDLLRASAMVNLAGLHQGGTIGAAPDWDRAMELYEEAAELGLAMGMFNACNLAILMLNAGRASAASYIAKWAPRFLATIKHPELPRQLDGVIPPMTQMAKFMLARISMHKGAYHNPEKSLALVQELDPGIKSEKAAHAWIDQRVAMQRFYPLTEPDERSPGNHWAYVLRAVGWRLSKPQPYKDWPLEIMELALEGNTIPFFVTETHFFPHELSESLAGLKDRLEAEGFDEYFLAPRIAVNQDREKRFFTPVLLHREGQTTMTSVNNEMLPAQIIAGVSRGEYSFFDPGNGDYSALISIAINTLNQGLSLAGGVDLKAPTWEVRGWNIPTDIATTTYDCF</sequence>
<reference evidence="1 2" key="1">
    <citation type="submission" date="2020-08" db="EMBL/GenBank/DDBJ databases">
        <title>Functional genomics of gut bacteria from endangered species of beetles.</title>
        <authorList>
            <person name="Carlos-Shanley C."/>
        </authorList>
    </citation>
    <scope>NUCLEOTIDE SEQUENCE [LARGE SCALE GENOMIC DNA]</scope>
    <source>
        <strain evidence="1 2">S00179</strain>
    </source>
</reference>
<dbReference type="RefSeq" id="WP_184596417.1">
    <property type="nucleotide sequence ID" value="NZ_JACHLI010000036.1"/>
</dbReference>
<proteinExistence type="predicted"/>
<dbReference type="InterPro" id="IPR011990">
    <property type="entry name" value="TPR-like_helical_dom_sf"/>
</dbReference>
<accession>A0A7W7KQJ8</accession>
<dbReference type="Gene3D" id="1.25.40.10">
    <property type="entry name" value="Tetratricopeptide repeat domain"/>
    <property type="match status" value="1"/>
</dbReference>
<gene>
    <name evidence="1" type="ORF">HNP46_006075</name>
</gene>
<dbReference type="AlphaFoldDB" id="A0A7W7KQJ8"/>
<organism evidence="1 2">
    <name type="scientific">Pseudomonas nitroreducens</name>
    <dbReference type="NCBI Taxonomy" id="46680"/>
    <lineage>
        <taxon>Bacteria</taxon>
        <taxon>Pseudomonadati</taxon>
        <taxon>Pseudomonadota</taxon>
        <taxon>Gammaproteobacteria</taxon>
        <taxon>Pseudomonadales</taxon>
        <taxon>Pseudomonadaceae</taxon>
        <taxon>Pseudomonas</taxon>
    </lineage>
</organism>
<dbReference type="EMBL" id="JACHLI010000036">
    <property type="protein sequence ID" value="MBB4867164.1"/>
    <property type="molecule type" value="Genomic_DNA"/>
</dbReference>
<evidence type="ECO:0000313" key="2">
    <source>
        <dbReference type="Proteomes" id="UP000566995"/>
    </source>
</evidence>
<dbReference type="SUPFAM" id="SSF81901">
    <property type="entry name" value="HCP-like"/>
    <property type="match status" value="1"/>
</dbReference>
<evidence type="ECO:0008006" key="3">
    <source>
        <dbReference type="Google" id="ProtNLM"/>
    </source>
</evidence>
<name>A0A7W7KQJ8_PSENT</name>
<comment type="caution">
    <text evidence="1">The sequence shown here is derived from an EMBL/GenBank/DDBJ whole genome shotgun (WGS) entry which is preliminary data.</text>
</comment>
<dbReference type="SMART" id="SM00671">
    <property type="entry name" value="SEL1"/>
    <property type="match status" value="1"/>
</dbReference>
<dbReference type="Proteomes" id="UP000566995">
    <property type="component" value="Unassembled WGS sequence"/>
</dbReference>
<protein>
    <recommendedName>
        <fullName evidence="3">Sel1 repeat family protein</fullName>
    </recommendedName>
</protein>
<dbReference type="InterPro" id="IPR006597">
    <property type="entry name" value="Sel1-like"/>
</dbReference>